<keyword evidence="3" id="KW-0378">Hydrolase</keyword>
<accession>A0ABV5V3N7</accession>
<evidence type="ECO:0000313" key="3">
    <source>
        <dbReference type="EMBL" id="MFB9732372.1"/>
    </source>
</evidence>
<dbReference type="EMBL" id="JBHMAX010000017">
    <property type="protein sequence ID" value="MFB9732372.1"/>
    <property type="molecule type" value="Genomic_DNA"/>
</dbReference>
<dbReference type="SMART" id="SM00487">
    <property type="entry name" value="DEXDc"/>
    <property type="match status" value="1"/>
</dbReference>
<keyword evidence="4" id="KW-1185">Reference proteome</keyword>
<organism evidence="3 4">
    <name type="scientific">Ornithinimicrobium kibberense</name>
    <dbReference type="NCBI Taxonomy" id="282060"/>
    <lineage>
        <taxon>Bacteria</taxon>
        <taxon>Bacillati</taxon>
        <taxon>Actinomycetota</taxon>
        <taxon>Actinomycetes</taxon>
        <taxon>Micrococcales</taxon>
        <taxon>Ornithinimicrobiaceae</taxon>
        <taxon>Ornithinimicrobium</taxon>
    </lineage>
</organism>
<dbReference type="Proteomes" id="UP001589613">
    <property type="component" value="Unassembled WGS sequence"/>
</dbReference>
<protein>
    <submittedName>
        <fullName evidence="3">Helicase-related protein</fullName>
    </submittedName>
</protein>
<gene>
    <name evidence="3" type="ORF">ACFFN0_09980</name>
</gene>
<feature type="domain" description="Helicase ATP-binding" evidence="1">
    <location>
        <begin position="11"/>
        <end position="337"/>
    </location>
</feature>
<feature type="domain" description="Helicase C-terminal" evidence="2">
    <location>
        <begin position="848"/>
        <end position="930"/>
    </location>
</feature>
<dbReference type="GO" id="GO:0004386">
    <property type="term" value="F:helicase activity"/>
    <property type="evidence" value="ECO:0007669"/>
    <property type="project" value="UniProtKB-KW"/>
</dbReference>
<evidence type="ECO:0000259" key="2">
    <source>
        <dbReference type="SMART" id="SM00490"/>
    </source>
</evidence>
<name>A0ABV5V3N7_9MICO</name>
<evidence type="ECO:0000259" key="1">
    <source>
        <dbReference type="SMART" id="SM00487"/>
    </source>
</evidence>
<sequence length="1038" mass="116130">MNDGKPDLTSALAGLKDFQRRTVDVAFQRLWGDGDASARFLVADEVGLGKTLVAKGVLARTVDHLWDEDDRIDIVYICSNSQIARQNLRRLHAGLYTEIPHADRLTMLPTVLHEMDREKVNIISFTPGTSFHLGSSGGTAPERALLYVLLERAWGTTLNGRKWLKFFQGGAGEPRMRDEIRWARRGTISQPLAEAFSEALDLRSAGGQTLEEELRDCVDRFRWLREDSRVDYAVSAERYRLIGRLRQALATVSVRHLRPDLVILDEFQRFSQLLTGDDDASVLVQSLLGPVEVERSGQQRTARALLLSATPFKMYTLPDEPEGDEHYTDFLHTVEVLAGKRRARTVQNAMSEMRAALLRGDLVDATTAKDTAEAELRRVMARTERLAASADRDGMLTSQRYTVGVTTTDVQDYLAQAAVAKALGSQEVLEYWRSAPHIFELMERYHVKRRIEDELRAGSGLLQGLLRTRFSPQEIDTYRQIEPGNPRVRWLTDDVLTTGAWRAAWLPPSLPYYTPGGVYAEAPFQAFTKRLVFSAWSVAPKGIATSLSYEVERRLAERSATMRNRGYFATRRRGLLTFTVSDERLSGMPVLALLYPSVELARIGDPLRVAADLGLTLPLDRDVLFNEVRSRVERLLHRIPAGRPEGPVDQRWYWAAPFLLDRQLGVTTVEGLAFGSDRAADTGVDGFRQHLDQALRIEAAELGPRPEDLPDLLAELAISGLGVSSLRTLARVTGSPEALEFHDVRSTASDWAWSLRALFNGAELMAVLEGAGDDTYWRQVLHHALEGNLQAVLDEYAQVLTAAHSLDGEGRGEQLVRLASAFKEGSGLLASPQAMDFFTNGVDVADRRRIRTHFAVRYGRAAAIDQQTVQRETQVREAFNSPFWPFVLASTSVGQEGLDFHHYSHAVVHWNLPSNPVDLEQREGRVHRYRGHAVRKNVAEAHASSPHLVGGANPWPTLFELAAAERGDRSEIFPDWVYPGNSSIQRLVPLLPMSRGTQHYRRLMKTLGAYRLALGQPRQEELLAYVGQHSDLALNLAP</sequence>
<proteinExistence type="predicted"/>
<dbReference type="RefSeq" id="WP_141338575.1">
    <property type="nucleotide sequence ID" value="NZ_JBHMAX010000017.1"/>
</dbReference>
<reference evidence="3 4" key="1">
    <citation type="submission" date="2024-09" db="EMBL/GenBank/DDBJ databases">
        <authorList>
            <person name="Sun Q."/>
            <person name="Mori K."/>
        </authorList>
    </citation>
    <scope>NUCLEOTIDE SEQUENCE [LARGE SCALE GENOMIC DNA]</scope>
    <source>
        <strain evidence="3 4">JCM 12763</strain>
    </source>
</reference>
<dbReference type="Pfam" id="PF00271">
    <property type="entry name" value="Helicase_C"/>
    <property type="match status" value="1"/>
</dbReference>
<comment type="caution">
    <text evidence="3">The sequence shown here is derived from an EMBL/GenBank/DDBJ whole genome shotgun (WGS) entry which is preliminary data.</text>
</comment>
<dbReference type="SUPFAM" id="SSF52540">
    <property type="entry name" value="P-loop containing nucleoside triphosphate hydrolases"/>
    <property type="match status" value="2"/>
</dbReference>
<dbReference type="Gene3D" id="3.40.50.300">
    <property type="entry name" value="P-loop containing nucleotide triphosphate hydrolases"/>
    <property type="match status" value="2"/>
</dbReference>
<keyword evidence="3" id="KW-0547">Nucleotide-binding</keyword>
<evidence type="ECO:0000313" key="4">
    <source>
        <dbReference type="Proteomes" id="UP001589613"/>
    </source>
</evidence>
<dbReference type="InterPro" id="IPR027417">
    <property type="entry name" value="P-loop_NTPase"/>
</dbReference>
<dbReference type="SMART" id="SM00490">
    <property type="entry name" value="HELICc"/>
    <property type="match status" value="1"/>
</dbReference>
<keyword evidence="3" id="KW-0347">Helicase</keyword>
<dbReference type="InterPro" id="IPR001650">
    <property type="entry name" value="Helicase_C-like"/>
</dbReference>
<keyword evidence="3" id="KW-0067">ATP-binding</keyword>
<dbReference type="InterPro" id="IPR014001">
    <property type="entry name" value="Helicase_ATP-bd"/>
</dbReference>